<organism evidence="2 3">
    <name type="scientific">Sutcliffiella horikoshii</name>
    <dbReference type="NCBI Taxonomy" id="79883"/>
    <lineage>
        <taxon>Bacteria</taxon>
        <taxon>Bacillati</taxon>
        <taxon>Bacillota</taxon>
        <taxon>Bacilli</taxon>
        <taxon>Bacillales</taxon>
        <taxon>Bacillaceae</taxon>
        <taxon>Sutcliffiella</taxon>
    </lineage>
</organism>
<dbReference type="AlphaFoldDB" id="A0A5D4SUB5"/>
<dbReference type="PANTHER" id="PTHR47381">
    <property type="entry name" value="ALPHA/BETA-HYDROLASES SUPERFAMILY PROTEIN"/>
    <property type="match status" value="1"/>
</dbReference>
<protein>
    <submittedName>
        <fullName evidence="2">Alpha/beta fold hydrolase</fullName>
    </submittedName>
</protein>
<dbReference type="OrthoDB" id="31158at2"/>
<evidence type="ECO:0000313" key="3">
    <source>
        <dbReference type="Proteomes" id="UP000322524"/>
    </source>
</evidence>
<evidence type="ECO:0000313" key="2">
    <source>
        <dbReference type="EMBL" id="TYS65684.1"/>
    </source>
</evidence>
<reference evidence="2 3" key="1">
    <citation type="submission" date="2019-08" db="EMBL/GenBank/DDBJ databases">
        <title>Bacillus genomes from the desert of Cuatro Cienegas, Coahuila.</title>
        <authorList>
            <person name="Olmedo-Alvarez G."/>
        </authorList>
    </citation>
    <scope>NUCLEOTIDE SEQUENCE [LARGE SCALE GENOMIC DNA]</scope>
    <source>
        <strain evidence="2 3">CH28_1T</strain>
    </source>
</reference>
<accession>A0A5D4SUB5</accession>
<dbReference type="EMBL" id="VTEV01000007">
    <property type="protein sequence ID" value="TYS65684.1"/>
    <property type="molecule type" value="Genomic_DNA"/>
</dbReference>
<dbReference type="STRING" id="79883.GCA_001636495_03610"/>
<dbReference type="InterPro" id="IPR029058">
    <property type="entry name" value="AB_hydrolase_fold"/>
</dbReference>
<dbReference type="SUPFAM" id="SSF53474">
    <property type="entry name" value="alpha/beta-Hydrolases"/>
    <property type="match status" value="1"/>
</dbReference>
<dbReference type="RefSeq" id="WP_148989462.1">
    <property type="nucleotide sequence ID" value="NZ_VTEV01000007.1"/>
</dbReference>
<dbReference type="Pfam" id="PF00326">
    <property type="entry name" value="Peptidase_S9"/>
    <property type="match status" value="1"/>
</dbReference>
<dbReference type="GO" id="GO:0008236">
    <property type="term" value="F:serine-type peptidase activity"/>
    <property type="evidence" value="ECO:0007669"/>
    <property type="project" value="InterPro"/>
</dbReference>
<dbReference type="Gene3D" id="3.40.50.1820">
    <property type="entry name" value="alpha/beta hydrolase"/>
    <property type="match status" value="1"/>
</dbReference>
<proteinExistence type="predicted"/>
<sequence>MINVVKQKTGAVSFLHVCEADSFSNSKPTVIFVHGFQSVKENNLHYAYLLAEKGFRVILPDCIHHGDRDSGLKSQEMMQAFWEIVIQTVHEIDILKKHLTESRLSDEAEIGVAGTSMGGIVTFGALKKYPWIKAAVSLMGCPSYQDFARYKVDKFLEAGFALPFTEEQLESYYAKLTPYDLASDPSSLNARPLLCWHGKRDPEVPIDPLLTFVKNNKGYYKNKPNNMKVIVDEYADHKVSREGVLATVDWFAEHLTQNVKERYHAGSIER</sequence>
<dbReference type="InterPro" id="IPR001375">
    <property type="entry name" value="Peptidase_S9_cat"/>
</dbReference>
<gene>
    <name evidence="2" type="ORF">FZC76_17500</name>
</gene>
<evidence type="ECO:0000259" key="1">
    <source>
        <dbReference type="Pfam" id="PF00326"/>
    </source>
</evidence>
<name>A0A5D4SUB5_9BACI</name>
<comment type="caution">
    <text evidence="2">The sequence shown here is derived from an EMBL/GenBank/DDBJ whole genome shotgun (WGS) entry which is preliminary data.</text>
</comment>
<dbReference type="PANTHER" id="PTHR47381:SF3">
    <property type="entry name" value="ALPHA_BETA-HYDROLASES SUPERFAMILY PROTEIN"/>
    <property type="match status" value="1"/>
</dbReference>
<dbReference type="GO" id="GO:0006508">
    <property type="term" value="P:proteolysis"/>
    <property type="evidence" value="ECO:0007669"/>
    <property type="project" value="InterPro"/>
</dbReference>
<dbReference type="Proteomes" id="UP000322524">
    <property type="component" value="Unassembled WGS sequence"/>
</dbReference>
<feature type="domain" description="Peptidase S9 prolyl oligopeptidase catalytic" evidence="1">
    <location>
        <begin position="46"/>
        <end position="256"/>
    </location>
</feature>
<keyword evidence="2" id="KW-0378">Hydrolase</keyword>